<reference evidence="1 2" key="1">
    <citation type="submission" date="2024-01" db="EMBL/GenBank/DDBJ databases">
        <authorList>
            <person name="Waweru B."/>
        </authorList>
    </citation>
    <scope>NUCLEOTIDE SEQUENCE [LARGE SCALE GENOMIC DNA]</scope>
</reference>
<evidence type="ECO:0000313" key="2">
    <source>
        <dbReference type="Proteomes" id="UP001314170"/>
    </source>
</evidence>
<sequence>MPAPLRSIQETLKPEFSMRHRILYQHQLPPLIPCTSTKCVGGGCSFSDKGVISPILVASSLSQCQCPLKSFCQVPLALKSPPLVWSSPKQTLELLPRCTEKVEEKGRSRETDQSCFLSGHFSNPCWCKGFAGRMLVDLDKIYKRNQKSNHSPSQVGSFKIDLLGVAQSLNGCCV</sequence>
<protein>
    <submittedName>
        <fullName evidence="1">Uncharacterized protein</fullName>
    </submittedName>
</protein>
<dbReference type="Proteomes" id="UP001314170">
    <property type="component" value="Unassembled WGS sequence"/>
</dbReference>
<evidence type="ECO:0000313" key="1">
    <source>
        <dbReference type="EMBL" id="CAK7340008.1"/>
    </source>
</evidence>
<dbReference type="EMBL" id="CAWUPB010001159">
    <property type="protein sequence ID" value="CAK7340008.1"/>
    <property type="molecule type" value="Genomic_DNA"/>
</dbReference>
<gene>
    <name evidence="1" type="ORF">DCAF_LOCUS15086</name>
</gene>
<proteinExistence type="predicted"/>
<organism evidence="1 2">
    <name type="scientific">Dovyalis caffra</name>
    <dbReference type="NCBI Taxonomy" id="77055"/>
    <lineage>
        <taxon>Eukaryota</taxon>
        <taxon>Viridiplantae</taxon>
        <taxon>Streptophyta</taxon>
        <taxon>Embryophyta</taxon>
        <taxon>Tracheophyta</taxon>
        <taxon>Spermatophyta</taxon>
        <taxon>Magnoliopsida</taxon>
        <taxon>eudicotyledons</taxon>
        <taxon>Gunneridae</taxon>
        <taxon>Pentapetalae</taxon>
        <taxon>rosids</taxon>
        <taxon>fabids</taxon>
        <taxon>Malpighiales</taxon>
        <taxon>Salicaceae</taxon>
        <taxon>Flacourtieae</taxon>
        <taxon>Dovyalis</taxon>
    </lineage>
</organism>
<accession>A0AAV1RVB6</accession>
<name>A0AAV1RVB6_9ROSI</name>
<comment type="caution">
    <text evidence="1">The sequence shown here is derived from an EMBL/GenBank/DDBJ whole genome shotgun (WGS) entry which is preliminary data.</text>
</comment>
<dbReference type="AlphaFoldDB" id="A0AAV1RVB6"/>
<keyword evidence="2" id="KW-1185">Reference proteome</keyword>